<dbReference type="OrthoDB" id="1834786at2"/>
<accession>A0A0M2NKE0</accession>
<comment type="caution">
    <text evidence="3">The sequence shown here is derived from an EMBL/GenBank/DDBJ whole genome shotgun (WGS) entry which is preliminary data.</text>
</comment>
<evidence type="ECO:0000256" key="1">
    <source>
        <dbReference type="SAM" id="Phobius"/>
    </source>
</evidence>
<keyword evidence="4" id="KW-1185">Reference proteome</keyword>
<evidence type="ECO:0000259" key="2">
    <source>
        <dbReference type="Pfam" id="PF26018"/>
    </source>
</evidence>
<dbReference type="STRING" id="270498.CHK_1224"/>
<evidence type="ECO:0000313" key="3">
    <source>
        <dbReference type="EMBL" id="KKI51436.1"/>
    </source>
</evidence>
<name>A0A0M2NKE0_9FIRM</name>
<sequence length="400" mass="44649">MATGRRPPRRRANPKFYIFIGIIAAAAVAAIFFLTNIQTAVVEDGTIPFETTVPVVVVRDEQIITVPNYGKVQYIVQEGERVEAETPVANVYKWGYNDQVMNDLIEIQTKIEQYQQTQLEKAGGDEQLASYNSQIAQKTAEVSGIIGGAEGSILTAERELKDLMAQKQQYLRDTVAADQQLQTYYDKEEQLKARVDNDWLEVMNAPAEGVVSFYFDGMEGTLNAARIKEITSADVLDVLNGTTKSQQESSDEGAEKQIYRLVNNFKWYLVVRSDQEIPEFANDNSFSIAFDDYISRQYQGIVVGNVKEEDGYVYAIEIDDDIGELLNARRTDAKVYTQFTGLKVPEKALREEDGVTGVNVVVGREKTFVPVTVKIQKDGSAIVVPVAENSPLMANQHVEV</sequence>
<keyword evidence="1" id="KW-0812">Transmembrane</keyword>
<reference evidence="3 4" key="1">
    <citation type="submission" date="2015-04" db="EMBL/GenBank/DDBJ databases">
        <title>Draft genome sequence of bacteremic isolate Catabacter hongkongensis type strain HKU16T.</title>
        <authorList>
            <person name="Lau S.K."/>
            <person name="Teng J.L."/>
            <person name="Huang Y."/>
            <person name="Curreem S.O."/>
            <person name="Tsui S.K."/>
            <person name="Woo P.C."/>
        </authorList>
    </citation>
    <scope>NUCLEOTIDE SEQUENCE [LARGE SCALE GENOMIC DNA]</scope>
    <source>
        <strain evidence="3 4">HKU16</strain>
    </source>
</reference>
<gene>
    <name evidence="3" type="ORF">CHK_1224</name>
</gene>
<dbReference type="EMBL" id="LAYJ01000078">
    <property type="protein sequence ID" value="KKI51436.1"/>
    <property type="molecule type" value="Genomic_DNA"/>
</dbReference>
<proteinExistence type="predicted"/>
<organism evidence="3 4">
    <name type="scientific">Christensenella hongkongensis</name>
    <dbReference type="NCBI Taxonomy" id="270498"/>
    <lineage>
        <taxon>Bacteria</taxon>
        <taxon>Bacillati</taxon>
        <taxon>Bacillota</taxon>
        <taxon>Clostridia</taxon>
        <taxon>Christensenellales</taxon>
        <taxon>Christensenellaceae</taxon>
        <taxon>Christensenella</taxon>
    </lineage>
</organism>
<dbReference type="RefSeq" id="WP_046443110.1">
    <property type="nucleotide sequence ID" value="NZ_CAUERS010000094.1"/>
</dbReference>
<dbReference type="Pfam" id="PF26018">
    <property type="entry name" value="BSH_RND_rel"/>
    <property type="match status" value="1"/>
</dbReference>
<protein>
    <submittedName>
        <fullName evidence="3">Membrane-fusion protein</fullName>
    </submittedName>
</protein>
<dbReference type="Proteomes" id="UP000034076">
    <property type="component" value="Unassembled WGS sequence"/>
</dbReference>
<keyword evidence="1" id="KW-1133">Transmembrane helix</keyword>
<dbReference type="AlphaFoldDB" id="A0A0M2NKE0"/>
<feature type="transmembrane region" description="Helical" evidence="1">
    <location>
        <begin position="16"/>
        <end position="34"/>
    </location>
</feature>
<feature type="domain" description="RND related barrel-sandwich hybrid" evidence="2">
    <location>
        <begin position="61"/>
        <end position="253"/>
    </location>
</feature>
<keyword evidence="1" id="KW-0472">Membrane</keyword>
<evidence type="ECO:0000313" key="4">
    <source>
        <dbReference type="Proteomes" id="UP000034076"/>
    </source>
</evidence>
<dbReference type="InterPro" id="IPR058709">
    <property type="entry name" value="BSH_RND-rel"/>
</dbReference>